<protein>
    <submittedName>
        <fullName evidence="2">Uncharacterized protein</fullName>
    </submittedName>
</protein>
<gene>
    <name evidence="2" type="ORF">A6R68_17383</name>
</gene>
<proteinExistence type="predicted"/>
<reference evidence="2 3" key="1">
    <citation type="submission" date="2016-06" db="EMBL/GenBank/DDBJ databases">
        <title>The Draft Genome Sequence and Annotation of the Desert Woodrat Neotoma lepida.</title>
        <authorList>
            <person name="Campbell M."/>
            <person name="Oakeson K.F."/>
            <person name="Yandell M."/>
            <person name="Halpert J.R."/>
            <person name="Dearing D."/>
        </authorList>
    </citation>
    <scope>NUCLEOTIDE SEQUENCE [LARGE SCALE GENOMIC DNA]</scope>
    <source>
        <strain evidence="2">417</strain>
        <tissue evidence="2">Liver</tissue>
    </source>
</reference>
<keyword evidence="3" id="KW-1185">Reference proteome</keyword>
<feature type="non-terminal residue" evidence="2">
    <location>
        <position position="87"/>
    </location>
</feature>
<comment type="caution">
    <text evidence="2">The sequence shown here is derived from an EMBL/GenBank/DDBJ whole genome shotgun (WGS) entry which is preliminary data.</text>
</comment>
<evidence type="ECO:0000313" key="3">
    <source>
        <dbReference type="Proteomes" id="UP000092124"/>
    </source>
</evidence>
<evidence type="ECO:0000256" key="1">
    <source>
        <dbReference type="SAM" id="MobiDB-lite"/>
    </source>
</evidence>
<dbReference type="Proteomes" id="UP000092124">
    <property type="component" value="Unassembled WGS sequence"/>
</dbReference>
<evidence type="ECO:0000313" key="2">
    <source>
        <dbReference type="EMBL" id="OBS76165.1"/>
    </source>
</evidence>
<feature type="region of interest" description="Disordered" evidence="1">
    <location>
        <begin position="43"/>
        <end position="87"/>
    </location>
</feature>
<feature type="compositionally biased region" description="Basic and acidic residues" evidence="1">
    <location>
        <begin position="1"/>
        <end position="25"/>
    </location>
</feature>
<dbReference type="AlphaFoldDB" id="A0A1A6HE09"/>
<sequence>MGHSVTLEERRLKERHPSDEEKSRTETMTASYSLVERPLHFHDSSISVNTGLEWRPSSTEQESKMGKVQEEKAPEDSDQASQKDHNL</sequence>
<feature type="region of interest" description="Disordered" evidence="1">
    <location>
        <begin position="1"/>
        <end position="31"/>
    </location>
</feature>
<dbReference type="EMBL" id="LZPO01034983">
    <property type="protein sequence ID" value="OBS76165.1"/>
    <property type="molecule type" value="Genomic_DNA"/>
</dbReference>
<feature type="compositionally biased region" description="Basic and acidic residues" evidence="1">
    <location>
        <begin position="61"/>
        <end position="87"/>
    </location>
</feature>
<organism evidence="2 3">
    <name type="scientific">Neotoma lepida</name>
    <name type="common">Desert woodrat</name>
    <dbReference type="NCBI Taxonomy" id="56216"/>
    <lineage>
        <taxon>Eukaryota</taxon>
        <taxon>Metazoa</taxon>
        <taxon>Chordata</taxon>
        <taxon>Craniata</taxon>
        <taxon>Vertebrata</taxon>
        <taxon>Euteleostomi</taxon>
        <taxon>Mammalia</taxon>
        <taxon>Eutheria</taxon>
        <taxon>Euarchontoglires</taxon>
        <taxon>Glires</taxon>
        <taxon>Rodentia</taxon>
        <taxon>Myomorpha</taxon>
        <taxon>Muroidea</taxon>
        <taxon>Cricetidae</taxon>
        <taxon>Neotominae</taxon>
        <taxon>Neotoma</taxon>
    </lineage>
</organism>
<name>A0A1A6HE09_NEOLE</name>
<accession>A0A1A6HE09</accession>
<feature type="compositionally biased region" description="Polar residues" evidence="1">
    <location>
        <begin position="44"/>
        <end position="60"/>
    </location>
</feature>